<keyword evidence="4" id="KW-0560">Oxidoreductase</keyword>
<evidence type="ECO:0000313" key="5">
    <source>
        <dbReference type="Proteomes" id="UP000076580"/>
    </source>
</evidence>
<feature type="domain" description="Intradiol ring-cleavage dioxygenases" evidence="3">
    <location>
        <begin position="140"/>
        <end position="228"/>
    </location>
</feature>
<dbReference type="SUPFAM" id="SSF49482">
    <property type="entry name" value="Aromatic compound dioxygenase"/>
    <property type="match status" value="1"/>
</dbReference>
<dbReference type="EMBL" id="LAYC01000001">
    <property type="protein sequence ID" value="KYK61232.1"/>
    <property type="molecule type" value="Genomic_DNA"/>
</dbReference>
<evidence type="ECO:0000256" key="2">
    <source>
        <dbReference type="SAM" id="SignalP"/>
    </source>
</evidence>
<feature type="region of interest" description="Disordered" evidence="1">
    <location>
        <begin position="334"/>
        <end position="358"/>
    </location>
</feature>
<dbReference type="InterPro" id="IPR015889">
    <property type="entry name" value="Intradiol_dOase_core"/>
</dbReference>
<dbReference type="Gene3D" id="2.60.130.10">
    <property type="entry name" value="Aromatic compound dioxygenase"/>
    <property type="match status" value="1"/>
</dbReference>
<feature type="signal peptide" evidence="2">
    <location>
        <begin position="1"/>
        <end position="19"/>
    </location>
</feature>
<evidence type="ECO:0000259" key="3">
    <source>
        <dbReference type="Pfam" id="PF00775"/>
    </source>
</evidence>
<dbReference type="GO" id="GO:0016702">
    <property type="term" value="F:oxidoreductase activity, acting on single donors with incorporation of molecular oxygen, incorporation of two atoms of oxygen"/>
    <property type="evidence" value="ECO:0007669"/>
    <property type="project" value="InterPro"/>
</dbReference>
<keyword evidence="2" id="KW-0732">Signal</keyword>
<dbReference type="InterPro" id="IPR000627">
    <property type="entry name" value="Intradiol_dOase_C"/>
</dbReference>
<dbReference type="AlphaFoldDB" id="A0A151GW25"/>
<accession>A0A151GW25</accession>
<keyword evidence="5" id="KW-1185">Reference proteome</keyword>
<reference evidence="4 5" key="1">
    <citation type="journal article" date="2016" name="Sci. Rep.">
        <title>Insights into Adaptations to a Near-Obligate Nematode Endoparasitic Lifestyle from the Finished Genome of Drechmeria coniospora.</title>
        <authorList>
            <person name="Zhang L."/>
            <person name="Zhou Z."/>
            <person name="Guo Q."/>
            <person name="Fokkens L."/>
            <person name="Miskei M."/>
            <person name="Pocsi I."/>
            <person name="Zhang W."/>
            <person name="Chen M."/>
            <person name="Wang L."/>
            <person name="Sun Y."/>
            <person name="Donzelli B.G."/>
            <person name="Gibson D.M."/>
            <person name="Nelson D.R."/>
            <person name="Luo J.G."/>
            <person name="Rep M."/>
            <person name="Liu H."/>
            <person name="Yang S."/>
            <person name="Wang J."/>
            <person name="Krasnoff S.B."/>
            <person name="Xu Y."/>
            <person name="Molnar I."/>
            <person name="Lin M."/>
        </authorList>
    </citation>
    <scope>NUCLEOTIDE SEQUENCE [LARGE SCALE GENOMIC DNA]</scope>
    <source>
        <strain evidence="4 5">ARSEF 6962</strain>
    </source>
</reference>
<feature type="chain" id="PRO_5007580973" evidence="2">
    <location>
        <begin position="20"/>
        <end position="358"/>
    </location>
</feature>
<dbReference type="Pfam" id="PF00775">
    <property type="entry name" value="Dioxygenase_C"/>
    <property type="match status" value="1"/>
</dbReference>
<dbReference type="RefSeq" id="XP_040660584.1">
    <property type="nucleotide sequence ID" value="XM_040799701.1"/>
</dbReference>
<sequence length="358" mass="39107">MAKLSTLMAILALSVATHGHPSTEEAEQAYFESRRQVVANTKHNLEKCINSPASRALRNRAVARRAARATELRQRFGIKTAAAAHVRRDSASLEKWASISHDYTASGFDLNTPTDVIFASNTTCALVPETIIGPYFVDGELLRTDITDGEPGVRTHVDFQFINIKTCEPVPELVIDVWQANSTGVYSGVSAPSQGGLKTNFGRGIQVSNSDGVVEFDTIFPGHYVGRTNHIHVMSTDQANLLLNGTFEGGTVRHIGQTYFDQSLIAAVEAVEPYVRNKQNVTSNLQDKYTGDQATPEYDPFFKHVYLGDSVDDGILVWLTIGLDLDANYNKNRTPAAHWHPGGGTDKRNGTGTLSSEL</sequence>
<gene>
    <name evidence="4" type="ORF">DCS_02373</name>
</gene>
<comment type="caution">
    <text evidence="4">The sequence shown here is derived from an EMBL/GenBank/DDBJ whole genome shotgun (WGS) entry which is preliminary data.</text>
</comment>
<dbReference type="GO" id="GO:0008199">
    <property type="term" value="F:ferric iron binding"/>
    <property type="evidence" value="ECO:0007669"/>
    <property type="project" value="InterPro"/>
</dbReference>
<protein>
    <submittedName>
        <fullName evidence="4">Extracellular dioxygenase</fullName>
    </submittedName>
</protein>
<dbReference type="Proteomes" id="UP000076580">
    <property type="component" value="Chromosome 01"/>
</dbReference>
<evidence type="ECO:0000313" key="4">
    <source>
        <dbReference type="EMBL" id="KYK61232.1"/>
    </source>
</evidence>
<name>A0A151GW25_DRECN</name>
<proteinExistence type="predicted"/>
<dbReference type="PANTHER" id="PTHR34315">
    <property type="match status" value="1"/>
</dbReference>
<dbReference type="PANTHER" id="PTHR34315:SF1">
    <property type="entry name" value="INTRADIOL RING-CLEAVAGE DIOXYGENASES DOMAIN-CONTAINING PROTEIN-RELATED"/>
    <property type="match status" value="1"/>
</dbReference>
<dbReference type="CDD" id="cd03457">
    <property type="entry name" value="intradiol_dioxygenase_like"/>
    <property type="match status" value="1"/>
</dbReference>
<dbReference type="InParanoid" id="A0A151GW25"/>
<evidence type="ECO:0000256" key="1">
    <source>
        <dbReference type="SAM" id="MobiDB-lite"/>
    </source>
</evidence>
<dbReference type="STRING" id="98403.A0A151GW25"/>
<dbReference type="GeneID" id="63715016"/>
<keyword evidence="4" id="KW-0223">Dioxygenase</keyword>
<organism evidence="4 5">
    <name type="scientific">Drechmeria coniospora</name>
    <name type="common">Nematophagous fungus</name>
    <name type="synonym">Meria coniospora</name>
    <dbReference type="NCBI Taxonomy" id="98403"/>
    <lineage>
        <taxon>Eukaryota</taxon>
        <taxon>Fungi</taxon>
        <taxon>Dikarya</taxon>
        <taxon>Ascomycota</taxon>
        <taxon>Pezizomycotina</taxon>
        <taxon>Sordariomycetes</taxon>
        <taxon>Hypocreomycetidae</taxon>
        <taxon>Hypocreales</taxon>
        <taxon>Ophiocordycipitaceae</taxon>
        <taxon>Drechmeria</taxon>
    </lineage>
</organism>